<dbReference type="CDD" id="cd07969">
    <property type="entry name" value="OBF_DNA_ligase_I"/>
    <property type="match status" value="1"/>
</dbReference>
<accession>V4NL85</accession>
<dbReference type="InterPro" id="IPR012310">
    <property type="entry name" value="DNA_ligase_ATP-dep_cent"/>
</dbReference>
<dbReference type="OMA" id="QDIKFTC"/>
<dbReference type="STRING" id="72664.V4NL85"/>
<evidence type="ECO:0000256" key="9">
    <source>
        <dbReference type="ARBA" id="ARBA00023172"/>
    </source>
</evidence>
<dbReference type="CDD" id="cd07900">
    <property type="entry name" value="Adenylation_DNA_ligase_I_Euk"/>
    <property type="match status" value="1"/>
</dbReference>
<dbReference type="Gene3D" id="1.10.3260.10">
    <property type="entry name" value="DNA ligase, ATP-dependent, N-terminal domain"/>
    <property type="match status" value="1"/>
</dbReference>
<dbReference type="GO" id="GO:0003910">
    <property type="term" value="F:DNA ligase (ATP) activity"/>
    <property type="evidence" value="ECO:0007669"/>
    <property type="project" value="UniProtKB-EC"/>
</dbReference>
<keyword evidence="18" id="KW-1185">Reference proteome</keyword>
<dbReference type="eggNOG" id="KOG0967">
    <property type="taxonomic scope" value="Eukaryota"/>
</dbReference>
<keyword evidence="7 14" id="KW-0227">DNA damage</keyword>
<dbReference type="Gene3D" id="2.40.50.140">
    <property type="entry name" value="Nucleic acid-binding proteins"/>
    <property type="match status" value="1"/>
</dbReference>
<evidence type="ECO:0000256" key="6">
    <source>
        <dbReference type="ARBA" id="ARBA00022741"/>
    </source>
</evidence>
<dbReference type="PROSITE" id="PS50160">
    <property type="entry name" value="DNA_LIGASE_A3"/>
    <property type="match status" value="1"/>
</dbReference>
<dbReference type="GO" id="GO:0005739">
    <property type="term" value="C:mitochondrion"/>
    <property type="evidence" value="ECO:0007669"/>
    <property type="project" value="TreeGrafter"/>
</dbReference>
<dbReference type="GO" id="GO:0006273">
    <property type="term" value="P:lagging strand elongation"/>
    <property type="evidence" value="ECO:0007669"/>
    <property type="project" value="TreeGrafter"/>
</dbReference>
<keyword evidence="9 14" id="KW-0233">DNA recombination</keyword>
<keyword evidence="10 14" id="KW-0234">DNA repair</keyword>
<evidence type="ECO:0000313" key="17">
    <source>
        <dbReference type="EMBL" id="ESQ47171.1"/>
    </source>
</evidence>
<dbReference type="GO" id="GO:0006310">
    <property type="term" value="P:DNA recombination"/>
    <property type="evidence" value="ECO:0007669"/>
    <property type="project" value="UniProtKB-KW"/>
</dbReference>
<proteinExistence type="inferred from homology"/>
<dbReference type="PROSITE" id="PS00697">
    <property type="entry name" value="DNA_LIGASE_A1"/>
    <property type="match status" value="1"/>
</dbReference>
<evidence type="ECO:0000256" key="5">
    <source>
        <dbReference type="ARBA" id="ARBA00022705"/>
    </source>
</evidence>
<dbReference type="GO" id="GO:0051301">
    <property type="term" value="P:cell division"/>
    <property type="evidence" value="ECO:0007669"/>
    <property type="project" value="UniProtKB-KW"/>
</dbReference>
<keyword evidence="6 14" id="KW-0547">Nucleotide-binding</keyword>
<dbReference type="Pfam" id="PF01068">
    <property type="entry name" value="DNA_ligase_A_M"/>
    <property type="match status" value="1"/>
</dbReference>
<keyword evidence="4" id="KW-0132">Cell division</keyword>
<dbReference type="InterPro" id="IPR012309">
    <property type="entry name" value="DNA_ligase_ATP-dep_C"/>
</dbReference>
<dbReference type="AlphaFoldDB" id="V4NL85"/>
<dbReference type="GO" id="GO:0003677">
    <property type="term" value="F:DNA binding"/>
    <property type="evidence" value="ECO:0007669"/>
    <property type="project" value="InterPro"/>
</dbReference>
<dbReference type="EMBL" id="KI517416">
    <property type="protein sequence ID" value="ESQ47171.1"/>
    <property type="molecule type" value="Genomic_DNA"/>
</dbReference>
<dbReference type="InterPro" id="IPR036599">
    <property type="entry name" value="DNA_ligase_N_sf"/>
</dbReference>
<feature type="non-terminal residue" evidence="17">
    <location>
        <position position="1"/>
    </location>
</feature>
<comment type="similarity">
    <text evidence="2 15">Belongs to the ATP-dependent DNA ligase family.</text>
</comment>
<evidence type="ECO:0000313" key="18">
    <source>
        <dbReference type="Proteomes" id="UP000030689"/>
    </source>
</evidence>
<dbReference type="InterPro" id="IPR016059">
    <property type="entry name" value="DNA_ligase_ATP-dep_CS"/>
</dbReference>
<gene>
    <name evidence="17" type="ORF">EUTSA_v10028230mg</name>
</gene>
<dbReference type="InterPro" id="IPR012308">
    <property type="entry name" value="DNA_ligase_ATP-dep_N"/>
</dbReference>
<dbReference type="KEGG" id="eus:EUTSA_v10028230mg"/>
<evidence type="ECO:0000256" key="15">
    <source>
        <dbReference type="RuleBase" id="RU004196"/>
    </source>
</evidence>
<feature type="domain" description="ATP-dependent DNA ligase family profile" evidence="16">
    <location>
        <begin position="237"/>
        <end position="371"/>
    </location>
</feature>
<dbReference type="InterPro" id="IPR000977">
    <property type="entry name" value="DNA_ligase_ATP-dep"/>
</dbReference>
<protein>
    <recommendedName>
        <fullName evidence="14">DNA ligase</fullName>
        <ecNumber evidence="14">6.5.1.1</ecNumber>
    </recommendedName>
</protein>
<comment type="subcellular location">
    <subcellularLocation>
        <location evidence="1">Nucleus</location>
    </subcellularLocation>
</comment>
<comment type="catalytic activity">
    <reaction evidence="13 14">
        <text>ATP + (deoxyribonucleotide)n-3'-hydroxyl + 5'-phospho-(deoxyribonucleotide)m = (deoxyribonucleotide)n+m + AMP + diphosphate.</text>
        <dbReference type="EC" id="6.5.1.1"/>
    </reaction>
</comment>
<name>V4NL85_EUTSA</name>
<dbReference type="FunFam" id="3.30.470.30:FF:000002">
    <property type="entry name" value="DNA ligase"/>
    <property type="match status" value="1"/>
</dbReference>
<sequence>RSISPSNDHREPGYLRKHFESFEEIGSTNSQRNKKNRITGLLVETTDCETLYLTRLLEGNLRLGFSGKIVLAALGQAAVYNEEHSKPPPNIKSPLEEAAKIVKRVYSVLPVYDMIVHALLTGGVWNLTKTCNLTLGVPIRPMLVKVTKRHRFTCEYKYDGERVQIHYMEDGIFEIYSRNGERNTGKYPDVARTFRRSKKASVKSFILDCEVVAFDREEKKVLPFQILSTRARKNVKVSDIKVGVCIFAFDMLYLNGQQLIQENLDIRREELYNSFEEDLGYFRFVTALTSSDTDDIKEFFEASVDIGCEGLVIKTLTSDATYEPAKRIWLNLKKDYMDSIGDSVDLVPIGAFHGKGKRAGLFGSFLLACYDKKKEEFQSICKLGTGFSEAELKELYSLLSSHRIAKPQHDYRVGDSDKPHVWFEPTEVWEVKGADLTISPKYGAAIGIVVPDKIAEMFQAQKNNHPSNQDESDDD</sequence>
<dbReference type="Gene3D" id="3.30.470.30">
    <property type="entry name" value="DNA ligase/mRNA capping enzyme"/>
    <property type="match status" value="1"/>
</dbReference>
<dbReference type="PANTHER" id="PTHR45674">
    <property type="entry name" value="DNA LIGASE 1/3 FAMILY MEMBER"/>
    <property type="match status" value="1"/>
</dbReference>
<dbReference type="NCBIfam" id="TIGR00574">
    <property type="entry name" value="dnl1"/>
    <property type="match status" value="1"/>
</dbReference>
<keyword evidence="11" id="KW-0539">Nucleus</keyword>
<dbReference type="GO" id="GO:0005634">
    <property type="term" value="C:nucleus"/>
    <property type="evidence" value="ECO:0007669"/>
    <property type="project" value="UniProtKB-SubCell"/>
</dbReference>
<dbReference type="Proteomes" id="UP000030689">
    <property type="component" value="Unassembled WGS sequence"/>
</dbReference>
<evidence type="ECO:0000256" key="8">
    <source>
        <dbReference type="ARBA" id="ARBA00022840"/>
    </source>
</evidence>
<keyword evidence="3 14" id="KW-0436">Ligase</keyword>
<dbReference type="SUPFAM" id="SSF50249">
    <property type="entry name" value="Nucleic acid-binding proteins"/>
    <property type="match status" value="1"/>
</dbReference>
<evidence type="ECO:0000256" key="11">
    <source>
        <dbReference type="ARBA" id="ARBA00023242"/>
    </source>
</evidence>
<evidence type="ECO:0000256" key="3">
    <source>
        <dbReference type="ARBA" id="ARBA00022598"/>
    </source>
</evidence>
<evidence type="ECO:0000256" key="10">
    <source>
        <dbReference type="ARBA" id="ARBA00023204"/>
    </source>
</evidence>
<dbReference type="SUPFAM" id="SSF56091">
    <property type="entry name" value="DNA ligase/mRNA capping enzyme, catalytic domain"/>
    <property type="match status" value="1"/>
</dbReference>
<dbReference type="SUPFAM" id="SSF117018">
    <property type="entry name" value="ATP-dependent DNA ligase DNA-binding domain"/>
    <property type="match status" value="1"/>
</dbReference>
<evidence type="ECO:0000256" key="12">
    <source>
        <dbReference type="ARBA" id="ARBA00023306"/>
    </source>
</evidence>
<keyword evidence="12" id="KW-0131">Cell cycle</keyword>
<dbReference type="GO" id="GO:0005524">
    <property type="term" value="F:ATP binding"/>
    <property type="evidence" value="ECO:0007669"/>
    <property type="project" value="UniProtKB-KW"/>
</dbReference>
<dbReference type="GO" id="GO:0006281">
    <property type="term" value="P:DNA repair"/>
    <property type="evidence" value="ECO:0007669"/>
    <property type="project" value="UniProtKB-KW"/>
</dbReference>
<dbReference type="Gene3D" id="3.30.1490.70">
    <property type="match status" value="1"/>
</dbReference>
<dbReference type="InterPro" id="IPR012340">
    <property type="entry name" value="NA-bd_OB-fold"/>
</dbReference>
<evidence type="ECO:0000259" key="16">
    <source>
        <dbReference type="PROSITE" id="PS50160"/>
    </source>
</evidence>
<dbReference type="Pfam" id="PF04675">
    <property type="entry name" value="DNA_ligase_A_N"/>
    <property type="match status" value="1"/>
</dbReference>
<dbReference type="Gramene" id="ESQ47171">
    <property type="protein sequence ID" value="ESQ47171"/>
    <property type="gene ID" value="EUTSA_v10028230mg"/>
</dbReference>
<evidence type="ECO:0000256" key="1">
    <source>
        <dbReference type="ARBA" id="ARBA00004123"/>
    </source>
</evidence>
<organism evidence="17 18">
    <name type="scientific">Eutrema salsugineum</name>
    <name type="common">Saltwater cress</name>
    <name type="synonym">Sisymbrium salsugineum</name>
    <dbReference type="NCBI Taxonomy" id="72664"/>
    <lineage>
        <taxon>Eukaryota</taxon>
        <taxon>Viridiplantae</taxon>
        <taxon>Streptophyta</taxon>
        <taxon>Embryophyta</taxon>
        <taxon>Tracheophyta</taxon>
        <taxon>Spermatophyta</taxon>
        <taxon>Magnoliopsida</taxon>
        <taxon>eudicotyledons</taxon>
        <taxon>Gunneridae</taxon>
        <taxon>Pentapetalae</taxon>
        <taxon>rosids</taxon>
        <taxon>malvids</taxon>
        <taxon>Brassicales</taxon>
        <taxon>Brassicaceae</taxon>
        <taxon>Eutremeae</taxon>
        <taxon>Eutrema</taxon>
    </lineage>
</organism>
<dbReference type="Pfam" id="PF04679">
    <property type="entry name" value="DNA_ligase_A_C"/>
    <property type="match status" value="1"/>
</dbReference>
<reference evidence="17 18" key="1">
    <citation type="journal article" date="2013" name="Front. Plant Sci.">
        <title>The Reference Genome of the Halophytic Plant Eutrema salsugineum.</title>
        <authorList>
            <person name="Yang R."/>
            <person name="Jarvis D.E."/>
            <person name="Chen H."/>
            <person name="Beilstein M.A."/>
            <person name="Grimwood J."/>
            <person name="Jenkins J."/>
            <person name="Shu S."/>
            <person name="Prochnik S."/>
            <person name="Xin M."/>
            <person name="Ma C."/>
            <person name="Schmutz J."/>
            <person name="Wing R.A."/>
            <person name="Mitchell-Olds T."/>
            <person name="Schumaker K.S."/>
            <person name="Wang X."/>
        </authorList>
    </citation>
    <scope>NUCLEOTIDE SEQUENCE [LARGE SCALE GENOMIC DNA]</scope>
</reference>
<evidence type="ECO:0000256" key="14">
    <source>
        <dbReference type="RuleBase" id="RU000617"/>
    </source>
</evidence>
<dbReference type="EC" id="6.5.1.1" evidence="14"/>
<dbReference type="PANTHER" id="PTHR45674:SF4">
    <property type="entry name" value="DNA LIGASE 1"/>
    <property type="match status" value="1"/>
</dbReference>
<evidence type="ECO:0000256" key="4">
    <source>
        <dbReference type="ARBA" id="ARBA00022618"/>
    </source>
</evidence>
<keyword evidence="8 14" id="KW-0067">ATP-binding</keyword>
<evidence type="ECO:0000256" key="7">
    <source>
        <dbReference type="ARBA" id="ARBA00022763"/>
    </source>
</evidence>
<dbReference type="InterPro" id="IPR050191">
    <property type="entry name" value="ATP-dep_DNA_ligase"/>
</dbReference>
<evidence type="ECO:0000256" key="2">
    <source>
        <dbReference type="ARBA" id="ARBA00007572"/>
    </source>
</evidence>
<dbReference type="GO" id="GO:0071897">
    <property type="term" value="P:DNA biosynthetic process"/>
    <property type="evidence" value="ECO:0007669"/>
    <property type="project" value="InterPro"/>
</dbReference>
<evidence type="ECO:0000256" key="13">
    <source>
        <dbReference type="ARBA" id="ARBA00034003"/>
    </source>
</evidence>
<keyword evidence="5" id="KW-0235">DNA replication</keyword>